<dbReference type="AlphaFoldDB" id="A0A834C146"/>
<feature type="compositionally biased region" description="Basic and acidic residues" evidence="1">
    <location>
        <begin position="94"/>
        <end position="109"/>
    </location>
</feature>
<evidence type="ECO:0000313" key="2">
    <source>
        <dbReference type="EMBL" id="KAF6719973.1"/>
    </source>
</evidence>
<evidence type="ECO:0000256" key="1">
    <source>
        <dbReference type="SAM" id="MobiDB-lite"/>
    </source>
</evidence>
<gene>
    <name evidence="2" type="ORF">FQA47_011019</name>
</gene>
<feature type="compositionally biased region" description="Basic and acidic residues" evidence="1">
    <location>
        <begin position="64"/>
        <end position="73"/>
    </location>
</feature>
<evidence type="ECO:0000313" key="3">
    <source>
        <dbReference type="Proteomes" id="UP000646548"/>
    </source>
</evidence>
<feature type="compositionally biased region" description="Low complexity" evidence="1">
    <location>
        <begin position="29"/>
        <end position="40"/>
    </location>
</feature>
<reference evidence="2" key="1">
    <citation type="journal article" name="BMC Genomics">
        <title>Long-read sequencing and de novo genome assembly of marine medaka (Oryzias melastigma).</title>
        <authorList>
            <person name="Liang P."/>
            <person name="Saqib H.S.A."/>
            <person name="Ni X."/>
            <person name="Shen Y."/>
        </authorList>
    </citation>
    <scope>NUCLEOTIDE SEQUENCE</scope>
    <source>
        <strain evidence="2">Bigg-433</strain>
    </source>
</reference>
<name>A0A834C146_ORYME</name>
<accession>A0A834C146</accession>
<proteinExistence type="predicted"/>
<dbReference type="Proteomes" id="UP000646548">
    <property type="component" value="Unassembled WGS sequence"/>
</dbReference>
<protein>
    <submittedName>
        <fullName evidence="2">Uncharacterized protein</fullName>
    </submittedName>
</protein>
<feature type="compositionally biased region" description="Basic residues" evidence="1">
    <location>
        <begin position="48"/>
        <end position="63"/>
    </location>
</feature>
<sequence length="199" mass="21872">MLTGMQGHYPPPPPFPPLSVTGEWQPIRAASASVTSTATSDALLGKKASGRRGQRGRRRRQRKRDPARAEQMREKRKCRGGKGERNQRAGRRNGAREGKEKQRVREWSRQESLSAHTDTQTHRSARIRTSCAVVSPGIMSACVPVAPGWVMLVIGLGKVVLVLLERPAVLRVHVLLNLIQSRLCSSPSLIYGGSVARSV</sequence>
<feature type="region of interest" description="Disordered" evidence="1">
    <location>
        <begin position="1"/>
        <end position="125"/>
    </location>
</feature>
<dbReference type="EMBL" id="WKFB01000540">
    <property type="protein sequence ID" value="KAF6719973.1"/>
    <property type="molecule type" value="Genomic_DNA"/>
</dbReference>
<comment type="caution">
    <text evidence="2">The sequence shown here is derived from an EMBL/GenBank/DDBJ whole genome shotgun (WGS) entry which is preliminary data.</text>
</comment>
<organism evidence="2 3">
    <name type="scientific">Oryzias melastigma</name>
    <name type="common">Marine medaka</name>
    <dbReference type="NCBI Taxonomy" id="30732"/>
    <lineage>
        <taxon>Eukaryota</taxon>
        <taxon>Metazoa</taxon>
        <taxon>Chordata</taxon>
        <taxon>Craniata</taxon>
        <taxon>Vertebrata</taxon>
        <taxon>Euteleostomi</taxon>
        <taxon>Actinopterygii</taxon>
        <taxon>Neopterygii</taxon>
        <taxon>Teleostei</taxon>
        <taxon>Neoteleostei</taxon>
        <taxon>Acanthomorphata</taxon>
        <taxon>Ovalentaria</taxon>
        <taxon>Atherinomorphae</taxon>
        <taxon>Beloniformes</taxon>
        <taxon>Adrianichthyidae</taxon>
        <taxon>Oryziinae</taxon>
        <taxon>Oryzias</taxon>
    </lineage>
</organism>